<dbReference type="Gramene" id="Ma05_t25600.1">
    <property type="protein sequence ID" value="Ma05_p25600.1"/>
    <property type="gene ID" value="Ma05_g25600"/>
</dbReference>
<protein>
    <submittedName>
        <fullName evidence="1">Uncharacterized protein</fullName>
    </submittedName>
</protein>
<dbReference type="AlphaFoldDB" id="A0A804J8H7"/>
<evidence type="ECO:0000313" key="1">
    <source>
        <dbReference type="EnsemblPlants" id="Ma05_p25600.1"/>
    </source>
</evidence>
<organism evidence="1 2">
    <name type="scientific">Musa acuminata subsp. malaccensis</name>
    <name type="common">Wild banana</name>
    <name type="synonym">Musa malaccensis</name>
    <dbReference type="NCBI Taxonomy" id="214687"/>
    <lineage>
        <taxon>Eukaryota</taxon>
        <taxon>Viridiplantae</taxon>
        <taxon>Streptophyta</taxon>
        <taxon>Embryophyta</taxon>
        <taxon>Tracheophyta</taxon>
        <taxon>Spermatophyta</taxon>
        <taxon>Magnoliopsida</taxon>
        <taxon>Liliopsida</taxon>
        <taxon>Zingiberales</taxon>
        <taxon>Musaceae</taxon>
        <taxon>Musa</taxon>
    </lineage>
</organism>
<dbReference type="InParanoid" id="A0A804J8H7"/>
<accession>A0A804J8H7</accession>
<keyword evidence="2" id="KW-1185">Reference proteome</keyword>
<name>A0A804J8H7_MUSAM</name>
<proteinExistence type="predicted"/>
<dbReference type="Proteomes" id="UP000012960">
    <property type="component" value="Unplaced"/>
</dbReference>
<reference evidence="1" key="1">
    <citation type="submission" date="2021-05" db="UniProtKB">
        <authorList>
            <consortium name="EnsemblPlants"/>
        </authorList>
    </citation>
    <scope>IDENTIFICATION</scope>
    <source>
        <strain evidence="1">subsp. malaccensis</strain>
    </source>
</reference>
<sequence>MDQLEKELFWGERAQFSNFMVLKPLVMVLMLKISPSSTSFPACVASHGGRGSKSSSSNRVLNAAMATCDIPCVADHMLLSLSAVDDVPQILACLVGGFILTDVAGNHRSLYS</sequence>
<dbReference type="EnsemblPlants" id="Ma05_t25600.1">
    <property type="protein sequence ID" value="Ma05_p25600.1"/>
    <property type="gene ID" value="Ma05_g25600"/>
</dbReference>
<evidence type="ECO:0000313" key="2">
    <source>
        <dbReference type="Proteomes" id="UP000012960"/>
    </source>
</evidence>